<feature type="compositionally biased region" description="Acidic residues" evidence="1">
    <location>
        <begin position="500"/>
        <end position="545"/>
    </location>
</feature>
<keyword evidence="4" id="KW-1185">Reference proteome</keyword>
<dbReference type="Proteomes" id="UP000559256">
    <property type="component" value="Unassembled WGS sequence"/>
</dbReference>
<evidence type="ECO:0000313" key="3">
    <source>
        <dbReference type="EMBL" id="KAF5361607.1"/>
    </source>
</evidence>
<comment type="caution">
    <text evidence="3">The sequence shown here is derived from an EMBL/GenBank/DDBJ whole genome shotgun (WGS) entry which is preliminary data.</text>
</comment>
<keyword evidence="2" id="KW-0732">Signal</keyword>
<dbReference type="OrthoDB" id="3062575at2759"/>
<accession>A0A8H5GAT2</accession>
<feature type="region of interest" description="Disordered" evidence="1">
    <location>
        <begin position="492"/>
        <end position="545"/>
    </location>
</feature>
<name>A0A8H5GAT2_9AGAR</name>
<organism evidence="3 4">
    <name type="scientific">Tetrapyrgos nigripes</name>
    <dbReference type="NCBI Taxonomy" id="182062"/>
    <lineage>
        <taxon>Eukaryota</taxon>
        <taxon>Fungi</taxon>
        <taxon>Dikarya</taxon>
        <taxon>Basidiomycota</taxon>
        <taxon>Agaricomycotina</taxon>
        <taxon>Agaricomycetes</taxon>
        <taxon>Agaricomycetidae</taxon>
        <taxon>Agaricales</taxon>
        <taxon>Marasmiineae</taxon>
        <taxon>Marasmiaceae</taxon>
        <taxon>Tetrapyrgos</taxon>
    </lineage>
</organism>
<feature type="chain" id="PRO_5034986459" description="F-box domain-containing protein" evidence="2">
    <location>
        <begin position="26"/>
        <end position="545"/>
    </location>
</feature>
<proteinExistence type="predicted"/>
<evidence type="ECO:0008006" key="5">
    <source>
        <dbReference type="Google" id="ProtNLM"/>
    </source>
</evidence>
<dbReference type="EMBL" id="JAACJM010000039">
    <property type="protein sequence ID" value="KAF5361607.1"/>
    <property type="molecule type" value="Genomic_DNA"/>
</dbReference>
<evidence type="ECO:0000313" key="4">
    <source>
        <dbReference type="Proteomes" id="UP000559256"/>
    </source>
</evidence>
<sequence length="545" mass="62858">MAQRNFATTRCVLPFLLSIMLPTKQNDVLNPGILKKIFTFVFFRSVPLRDIFHSSFHPLYALVPLLRVCKTWNAVAREVLYATISLGFENRNGEKALRKLCAVLEDNPHLGLLVREIYLTTKLTKKEAANQIKLLGLCPNVQKLYILGWNGYFLRDFHAVIKEKRFLKELRLSRYNFQDTECDSFCTLDQLLVILQHLPDIETVIHYDEHPCVDGLEWEAGSEEIEEPVKSWWDEDQDYDPKTDRFYAERVKLLKEDREKRILRMATRTAVLHPRPNACPNFKRLQWRGWFDHIPCRCLSLIAPNLEYLEPFQFRLEPKTHGDPKKALERWGASLRVLTLFPSLPGSDYPGPLITNGLAAKMTRLVTLQTNANTFKTNGEDESFYLGILASFPVLSELHFHAGTDSQVRALKSVVSKLVSLTSVILSWTQAAEPKSDDGLWRPRNLKKFSPGAVAELKEECLRYGISMREMDIPMYKYAIAEDWERVEAAGEERSYHLNEDDDYEKDEDDEDDEDEDEQPMVVDDSDPGDQDDYDDDSDELPALG</sequence>
<gene>
    <name evidence="3" type="ORF">D9758_007374</name>
</gene>
<dbReference type="AlphaFoldDB" id="A0A8H5GAT2"/>
<protein>
    <recommendedName>
        <fullName evidence="5">F-box domain-containing protein</fullName>
    </recommendedName>
</protein>
<reference evidence="3 4" key="1">
    <citation type="journal article" date="2020" name="ISME J.">
        <title>Uncovering the hidden diversity of litter-decomposition mechanisms in mushroom-forming fungi.</title>
        <authorList>
            <person name="Floudas D."/>
            <person name="Bentzer J."/>
            <person name="Ahren D."/>
            <person name="Johansson T."/>
            <person name="Persson P."/>
            <person name="Tunlid A."/>
        </authorList>
    </citation>
    <scope>NUCLEOTIDE SEQUENCE [LARGE SCALE GENOMIC DNA]</scope>
    <source>
        <strain evidence="3 4">CBS 291.85</strain>
    </source>
</reference>
<evidence type="ECO:0000256" key="2">
    <source>
        <dbReference type="SAM" id="SignalP"/>
    </source>
</evidence>
<evidence type="ECO:0000256" key="1">
    <source>
        <dbReference type="SAM" id="MobiDB-lite"/>
    </source>
</evidence>
<feature type="signal peptide" evidence="2">
    <location>
        <begin position="1"/>
        <end position="25"/>
    </location>
</feature>